<feature type="domain" description="Exonuclease" evidence="5">
    <location>
        <begin position="117"/>
        <end position="289"/>
    </location>
</feature>
<reference evidence="6 7" key="1">
    <citation type="submission" date="2016-06" db="EMBL/GenBank/DDBJ databases">
        <title>Living apart together: crosstalk between the core and supernumerary genomes in a fungal plant pathogen.</title>
        <authorList>
            <person name="Vanheule A."/>
            <person name="Audenaert K."/>
            <person name="Warris S."/>
            <person name="Van De Geest H."/>
            <person name="Schijlen E."/>
            <person name="Hofte M."/>
            <person name="De Saeger S."/>
            <person name="Haesaert G."/>
            <person name="Waalwijk C."/>
            <person name="Van Der Lee T."/>
        </authorList>
    </citation>
    <scope>NUCLEOTIDE SEQUENCE [LARGE SCALE GENOMIC DNA]</scope>
    <source>
        <strain evidence="6 7">2516</strain>
    </source>
</reference>
<evidence type="ECO:0000313" key="7">
    <source>
        <dbReference type="Proteomes" id="UP000091967"/>
    </source>
</evidence>
<sequence>MKTSLFGIAGGFLTRSLLMLRTATILSGVFIAWARDFAEIRPNVSTPVPLLQFRFKDESYKYFPLLDLTVIHDRLILKCHSFDRLRKEGYILPSEPRQENCENRTAPYPSSREPKRKAVALDCEMAGVRNGDSEIISVCVIDFFSGQVLTNSLVKPHEPIIEWRTNIHGIRPATLSMAVSQGQALRGWEATRQELFKHINTDTVLVGQSLNQDLKRLRISHGKIFDTAILTAEMVFGTDAGFGRRWSLQSLCADLLKLRIRQNSNTHEALEDSMAAREVALWCLCYPHELEQWGKRAREKYIVEKLKAVKGRRKNKINVQRSSRIRDDDSSSRNHQTNDISIAQHA</sequence>
<keyword evidence="2" id="KW-0378">Hydrolase</keyword>
<evidence type="ECO:0000313" key="6">
    <source>
        <dbReference type="EMBL" id="OBS15986.1"/>
    </source>
</evidence>
<dbReference type="AlphaFoldDB" id="A0A1B8A687"/>
<gene>
    <name evidence="6" type="ORF">FPOA_13263</name>
</gene>
<feature type="compositionally biased region" description="Polar residues" evidence="4">
    <location>
        <begin position="334"/>
        <end position="346"/>
    </location>
</feature>
<comment type="caution">
    <text evidence="6">The sequence shown here is derived from an EMBL/GenBank/DDBJ whole genome shotgun (WGS) entry which is preliminary data.</text>
</comment>
<protein>
    <recommendedName>
        <fullName evidence="5">Exonuclease domain-containing protein</fullName>
    </recommendedName>
</protein>
<dbReference type="SUPFAM" id="SSF53098">
    <property type="entry name" value="Ribonuclease H-like"/>
    <property type="match status" value="1"/>
</dbReference>
<organism evidence="6 7">
    <name type="scientific">Fusarium poae</name>
    <dbReference type="NCBI Taxonomy" id="36050"/>
    <lineage>
        <taxon>Eukaryota</taxon>
        <taxon>Fungi</taxon>
        <taxon>Dikarya</taxon>
        <taxon>Ascomycota</taxon>
        <taxon>Pezizomycotina</taxon>
        <taxon>Sordariomycetes</taxon>
        <taxon>Hypocreomycetidae</taxon>
        <taxon>Hypocreales</taxon>
        <taxon>Nectriaceae</taxon>
        <taxon>Fusarium</taxon>
    </lineage>
</organism>
<dbReference type="Gene3D" id="3.30.420.10">
    <property type="entry name" value="Ribonuclease H-like superfamily/Ribonuclease H"/>
    <property type="match status" value="1"/>
</dbReference>
<evidence type="ECO:0000256" key="4">
    <source>
        <dbReference type="SAM" id="MobiDB-lite"/>
    </source>
</evidence>
<dbReference type="InterPro" id="IPR013520">
    <property type="entry name" value="Ribonucl_H"/>
</dbReference>
<dbReference type="GO" id="GO:0000027">
    <property type="term" value="P:ribosomal large subunit assembly"/>
    <property type="evidence" value="ECO:0007669"/>
    <property type="project" value="TreeGrafter"/>
</dbReference>
<dbReference type="GO" id="GO:0004527">
    <property type="term" value="F:exonuclease activity"/>
    <property type="evidence" value="ECO:0007669"/>
    <property type="project" value="UniProtKB-KW"/>
</dbReference>
<keyword evidence="7" id="KW-1185">Reference proteome</keyword>
<dbReference type="PANTHER" id="PTHR12801:SF114">
    <property type="entry name" value="EXONUCLEASE, PUTATIVE (AFU_ORTHOLOGUE AFUA_7G00870)-RELATED"/>
    <property type="match status" value="1"/>
</dbReference>
<dbReference type="InterPro" id="IPR012337">
    <property type="entry name" value="RNaseH-like_sf"/>
</dbReference>
<accession>A0A1B8A687</accession>
<keyword evidence="1" id="KW-0540">Nuclease</keyword>
<dbReference type="Pfam" id="PF00929">
    <property type="entry name" value="RNase_T"/>
    <property type="match status" value="1"/>
</dbReference>
<dbReference type="OMA" id="VEPHEPI"/>
<keyword evidence="3" id="KW-0269">Exonuclease</keyword>
<proteinExistence type="predicted"/>
<dbReference type="InterPro" id="IPR047021">
    <property type="entry name" value="REXO1/3/4-like"/>
</dbReference>
<dbReference type="EMBL" id="LYXU01000117">
    <property type="protein sequence ID" value="OBS15986.1"/>
    <property type="molecule type" value="Genomic_DNA"/>
</dbReference>
<dbReference type="GO" id="GO:0003676">
    <property type="term" value="F:nucleic acid binding"/>
    <property type="evidence" value="ECO:0007669"/>
    <property type="project" value="InterPro"/>
</dbReference>
<dbReference type="STRING" id="36050.A0A1B8A687"/>
<dbReference type="PANTHER" id="PTHR12801">
    <property type="entry name" value="RNA EXONUCLEASE REXO1 / RECO3 FAMILY MEMBER-RELATED"/>
    <property type="match status" value="1"/>
</dbReference>
<dbReference type="SMART" id="SM00479">
    <property type="entry name" value="EXOIII"/>
    <property type="match status" value="1"/>
</dbReference>
<dbReference type="GO" id="GO:0005634">
    <property type="term" value="C:nucleus"/>
    <property type="evidence" value="ECO:0007669"/>
    <property type="project" value="TreeGrafter"/>
</dbReference>
<name>A0A1B8A687_FUSPO</name>
<evidence type="ECO:0000256" key="1">
    <source>
        <dbReference type="ARBA" id="ARBA00022722"/>
    </source>
</evidence>
<feature type="region of interest" description="Disordered" evidence="4">
    <location>
        <begin position="314"/>
        <end position="346"/>
    </location>
</feature>
<evidence type="ECO:0000256" key="3">
    <source>
        <dbReference type="ARBA" id="ARBA00022839"/>
    </source>
</evidence>
<dbReference type="Proteomes" id="UP000091967">
    <property type="component" value="Unassembled WGS sequence"/>
</dbReference>
<dbReference type="InterPro" id="IPR036397">
    <property type="entry name" value="RNaseH_sf"/>
</dbReference>
<evidence type="ECO:0000256" key="2">
    <source>
        <dbReference type="ARBA" id="ARBA00022801"/>
    </source>
</evidence>
<dbReference type="GO" id="GO:0006364">
    <property type="term" value="P:rRNA processing"/>
    <property type="evidence" value="ECO:0007669"/>
    <property type="project" value="TreeGrafter"/>
</dbReference>
<evidence type="ECO:0000259" key="5">
    <source>
        <dbReference type="SMART" id="SM00479"/>
    </source>
</evidence>
<dbReference type="CDD" id="cd06137">
    <property type="entry name" value="DEDDh_RNase"/>
    <property type="match status" value="1"/>
</dbReference>